<feature type="signal peptide" evidence="1">
    <location>
        <begin position="1"/>
        <end position="19"/>
    </location>
</feature>
<organism evidence="2">
    <name type="scientific">Culex pipiens</name>
    <name type="common">House mosquito</name>
    <dbReference type="NCBI Taxonomy" id="7175"/>
    <lineage>
        <taxon>Eukaryota</taxon>
        <taxon>Metazoa</taxon>
        <taxon>Ecdysozoa</taxon>
        <taxon>Arthropoda</taxon>
        <taxon>Hexapoda</taxon>
        <taxon>Insecta</taxon>
        <taxon>Pterygota</taxon>
        <taxon>Neoptera</taxon>
        <taxon>Endopterygota</taxon>
        <taxon>Diptera</taxon>
        <taxon>Nematocera</taxon>
        <taxon>Culicoidea</taxon>
        <taxon>Culicidae</taxon>
        <taxon>Culicinae</taxon>
        <taxon>Culicini</taxon>
        <taxon>Culex</taxon>
        <taxon>Culex</taxon>
    </lineage>
</organism>
<name>A0A8D8ATI9_CULPI</name>
<sequence length="116" mass="13538">MQLQFFQTLFFSMALVVISTHVQLAVHRPPEPRSCRNWSSGLSFLNLQHRRHMRVVVSDENARHSVVVILHRQALQMRKSLDQLRVSQRLSGQVQPFHRPHIVQRISSTLFVSGYI</sequence>
<dbReference type="EMBL" id="HBUE01046774">
    <property type="protein sequence ID" value="CAG6462932.1"/>
    <property type="molecule type" value="Transcribed_RNA"/>
</dbReference>
<evidence type="ECO:0000313" key="2">
    <source>
        <dbReference type="EMBL" id="CAG6462932.1"/>
    </source>
</evidence>
<feature type="chain" id="PRO_5036260383" evidence="1">
    <location>
        <begin position="20"/>
        <end position="116"/>
    </location>
</feature>
<accession>A0A8D8ATI9</accession>
<evidence type="ECO:0000256" key="1">
    <source>
        <dbReference type="SAM" id="SignalP"/>
    </source>
</evidence>
<protein>
    <submittedName>
        <fullName evidence="2">(northern house mosquito) hypothetical protein</fullName>
    </submittedName>
</protein>
<dbReference type="EMBL" id="HBUE01046770">
    <property type="protein sequence ID" value="CAG6462930.1"/>
    <property type="molecule type" value="Transcribed_RNA"/>
</dbReference>
<keyword evidence="1" id="KW-0732">Signal</keyword>
<dbReference type="AlphaFoldDB" id="A0A8D8ATI9"/>
<dbReference type="EMBL" id="HBUE01046772">
    <property type="protein sequence ID" value="CAG6462931.1"/>
    <property type="molecule type" value="Transcribed_RNA"/>
</dbReference>
<proteinExistence type="predicted"/>
<reference evidence="2" key="1">
    <citation type="submission" date="2021-05" db="EMBL/GenBank/DDBJ databases">
        <authorList>
            <person name="Alioto T."/>
            <person name="Alioto T."/>
            <person name="Gomez Garrido J."/>
        </authorList>
    </citation>
    <scope>NUCLEOTIDE SEQUENCE</scope>
</reference>